<proteinExistence type="predicted"/>
<dbReference type="Gene3D" id="1.10.101.10">
    <property type="entry name" value="PGBD-like superfamily/PGBD"/>
    <property type="match status" value="1"/>
</dbReference>
<reference evidence="5" key="1">
    <citation type="submission" date="2019-12" db="EMBL/GenBank/DDBJ databases">
        <title>Actinomadura physcomitrii sp. nov., a novel actinomycete isolated from moss [Physcomitrium sphaericum (Ludw) Fuernr].</title>
        <authorList>
            <person name="Zhuang X."/>
        </authorList>
    </citation>
    <scope>NUCLEOTIDE SEQUENCE [LARGE SCALE GENOMIC DNA]</scope>
    <source>
        <strain evidence="5">LD22</strain>
    </source>
</reference>
<evidence type="ECO:0000313" key="5">
    <source>
        <dbReference type="EMBL" id="MWA03361.1"/>
    </source>
</evidence>
<keyword evidence="6" id="KW-1185">Reference proteome</keyword>
<accession>A0A6I4MI76</accession>
<gene>
    <name evidence="5" type="ORF">F8568_023870</name>
</gene>
<feature type="compositionally biased region" description="Basic and acidic residues" evidence="3">
    <location>
        <begin position="35"/>
        <end position="47"/>
    </location>
</feature>
<feature type="domain" description="Peptidoglycan binding-like" evidence="4">
    <location>
        <begin position="191"/>
        <end position="241"/>
    </location>
</feature>
<dbReference type="InterPro" id="IPR036365">
    <property type="entry name" value="PGBD-like_sf"/>
</dbReference>
<dbReference type="Proteomes" id="UP000462055">
    <property type="component" value="Unassembled WGS sequence"/>
</dbReference>
<evidence type="ECO:0000256" key="2">
    <source>
        <dbReference type="ARBA" id="ARBA00023054"/>
    </source>
</evidence>
<name>A0A6I4MI76_9ACTN</name>
<comment type="subcellular location">
    <subcellularLocation>
        <location evidence="1">Cell envelope</location>
    </subcellularLocation>
</comment>
<evidence type="ECO:0000313" key="6">
    <source>
        <dbReference type="Proteomes" id="UP000462055"/>
    </source>
</evidence>
<sequence>MPVVAAGRRETAGSEGPEGARPVREVRAVHAGARGRHEGPGSRRDDPYPGGEDEPGDRQQGAGGVQEPRAGGREVRRAVAAGGAAAVVVAAGGGVLAWTSGDGKGAEPPPARLGTAAVTRGDLVDTEKVDGKLTYGDEREVYAGASGVVTWAPAQGATVRRGGTLLKVAGDPVTLMYGGVPMYRVLKDGDSGKDVRELEENLRALGYGGMTVDDEFTGATADAVEDWQDDRGLEQTGTVSPGQVVFLSGAVKVKDVKAPEGKRAVQGQPVLTVAGTRRVVHIDLDADKQDMAREGEKVRVELPGGTTVDGTVSEVGSVAETTGSGQDQKTTVSVDVSLSGKGTGRLDEAPVSVELESERRENVLSVPVEALLALKEGGFGVEVVDGARRRLVPVRTGSFGGGRVEVEGAGIREGVRVGVPAQ</sequence>
<dbReference type="InterPro" id="IPR002477">
    <property type="entry name" value="Peptidoglycan-bd-like"/>
</dbReference>
<feature type="region of interest" description="Disordered" evidence="3">
    <location>
        <begin position="1"/>
        <end position="74"/>
    </location>
</feature>
<dbReference type="InterPro" id="IPR036366">
    <property type="entry name" value="PGBDSf"/>
</dbReference>
<dbReference type="EMBL" id="WBMS02000019">
    <property type="protein sequence ID" value="MWA03361.1"/>
    <property type="molecule type" value="Genomic_DNA"/>
</dbReference>
<dbReference type="SUPFAM" id="SSF47090">
    <property type="entry name" value="PGBD-like"/>
    <property type="match status" value="1"/>
</dbReference>
<evidence type="ECO:0000259" key="4">
    <source>
        <dbReference type="Pfam" id="PF01471"/>
    </source>
</evidence>
<protein>
    <submittedName>
        <fullName evidence="5">HlyD family efflux transporter periplasmic adaptor subunit</fullName>
    </submittedName>
</protein>
<dbReference type="Gene3D" id="2.40.420.20">
    <property type="match status" value="1"/>
</dbReference>
<dbReference type="GO" id="GO:0030313">
    <property type="term" value="C:cell envelope"/>
    <property type="evidence" value="ECO:0007669"/>
    <property type="project" value="UniProtKB-SubCell"/>
</dbReference>
<dbReference type="Pfam" id="PF01471">
    <property type="entry name" value="PG_binding_1"/>
    <property type="match status" value="1"/>
</dbReference>
<comment type="caution">
    <text evidence="5">The sequence shown here is derived from an EMBL/GenBank/DDBJ whole genome shotgun (WGS) entry which is preliminary data.</text>
</comment>
<dbReference type="AlphaFoldDB" id="A0A6I4MI76"/>
<dbReference type="InterPro" id="IPR050465">
    <property type="entry name" value="UPF0194_transport"/>
</dbReference>
<organism evidence="5 6">
    <name type="scientific">Actinomadura physcomitrii</name>
    <dbReference type="NCBI Taxonomy" id="2650748"/>
    <lineage>
        <taxon>Bacteria</taxon>
        <taxon>Bacillati</taxon>
        <taxon>Actinomycetota</taxon>
        <taxon>Actinomycetes</taxon>
        <taxon>Streptosporangiales</taxon>
        <taxon>Thermomonosporaceae</taxon>
        <taxon>Actinomadura</taxon>
    </lineage>
</organism>
<dbReference type="PANTHER" id="PTHR32347">
    <property type="entry name" value="EFFLUX SYSTEM COMPONENT YKNX-RELATED"/>
    <property type="match status" value="1"/>
</dbReference>
<evidence type="ECO:0000256" key="3">
    <source>
        <dbReference type="SAM" id="MobiDB-lite"/>
    </source>
</evidence>
<keyword evidence="2" id="KW-0175">Coiled coil</keyword>
<evidence type="ECO:0000256" key="1">
    <source>
        <dbReference type="ARBA" id="ARBA00004196"/>
    </source>
</evidence>